<proteinExistence type="predicted"/>
<keyword evidence="3" id="KW-0946">Virion</keyword>
<feature type="chain" id="PRO_5025582523" evidence="1">
    <location>
        <begin position="23"/>
        <end position="315"/>
    </location>
</feature>
<dbReference type="Pfam" id="PF05229">
    <property type="entry name" value="SCPU"/>
    <property type="match status" value="2"/>
</dbReference>
<dbReference type="EMBL" id="WISP01000136">
    <property type="protein sequence ID" value="MQW05705.1"/>
    <property type="molecule type" value="Genomic_DNA"/>
</dbReference>
<dbReference type="InterPro" id="IPR007893">
    <property type="entry name" value="Spore_coat_U/FanG"/>
</dbReference>
<feature type="domain" description="Spore coat protein U/FanG" evidence="2">
    <location>
        <begin position="19"/>
        <end position="155"/>
    </location>
</feature>
<dbReference type="InterPro" id="IPR053167">
    <property type="entry name" value="Spore_coat_component"/>
</dbReference>
<dbReference type="AlphaFoldDB" id="A0A6A7ZSQ7"/>
<feature type="signal peptide" evidence="1">
    <location>
        <begin position="1"/>
        <end position="22"/>
    </location>
</feature>
<organism evidence="3">
    <name type="scientific">Rhizobium meliloti</name>
    <name type="common">Ensifer meliloti</name>
    <name type="synonym">Sinorhizobium meliloti</name>
    <dbReference type="NCBI Taxonomy" id="382"/>
    <lineage>
        <taxon>Bacteria</taxon>
        <taxon>Pseudomonadati</taxon>
        <taxon>Pseudomonadota</taxon>
        <taxon>Alphaproteobacteria</taxon>
        <taxon>Hyphomicrobiales</taxon>
        <taxon>Rhizobiaceae</taxon>
        <taxon>Sinorhizobium/Ensifer group</taxon>
        <taxon>Sinorhizobium</taxon>
    </lineage>
</organism>
<keyword evidence="3" id="KW-0167">Capsid protein</keyword>
<feature type="domain" description="Spore coat protein U/FanG" evidence="2">
    <location>
        <begin position="182"/>
        <end position="312"/>
    </location>
</feature>
<evidence type="ECO:0000256" key="1">
    <source>
        <dbReference type="SAM" id="SignalP"/>
    </source>
</evidence>
<protein>
    <submittedName>
        <fullName evidence="3">Spore coat protein u</fullName>
    </submittedName>
</protein>
<name>A0A6A7ZSQ7_RHIML</name>
<sequence length="315" mass="31846">MSSSLRAFLVAVAMLWPSLAWSQSCSFGLSPMSFGLMDTLSGTATTSTATMSVSCSGTPLARILICPNLGAGSGGATAAARRMLSGASVLNYQLYSDSARSVIWGAYSWPYPARAPAFALTLGALGTGSGTATIYGTVMGGQSTAAPGSYLSTFSAADVEIRYRYTTTSSCTTAVGSIARPSLNVTASVAANCMIATQNVDFGTTGVLSSNIDATGQATVTCTPATAYTVSLSNGMSGTSPTNRRMTLGSAAVVYGLYKDAGRSQPWGDAATSGSTVAGTGTGAAQGYTVYGRVPPQTTPTPGTYSDTVVVTVTY</sequence>
<dbReference type="PANTHER" id="PTHR37089">
    <property type="entry name" value="PROTEIN U-RELATED"/>
    <property type="match status" value="1"/>
</dbReference>
<keyword evidence="1" id="KW-0732">Signal</keyword>
<comment type="caution">
    <text evidence="3">The sequence shown here is derived from an EMBL/GenBank/DDBJ whole genome shotgun (WGS) entry which is preliminary data.</text>
</comment>
<gene>
    <name evidence="3" type="ORF">GHK45_18625</name>
</gene>
<dbReference type="PROSITE" id="PS51257">
    <property type="entry name" value="PROKAR_LIPOPROTEIN"/>
    <property type="match status" value="1"/>
</dbReference>
<evidence type="ECO:0000313" key="3">
    <source>
        <dbReference type="EMBL" id="MQW05705.1"/>
    </source>
</evidence>
<reference evidence="3" key="1">
    <citation type="journal article" date="2013" name="Genome Biol.">
        <title>Comparative genomics of the core and accessory genomes of 48 Sinorhizobium strains comprising five genospecies.</title>
        <authorList>
            <person name="Sugawara M."/>
            <person name="Epstein B."/>
            <person name="Badgley B.D."/>
            <person name="Unno T."/>
            <person name="Xu L."/>
            <person name="Reese J."/>
            <person name="Gyaneshwar P."/>
            <person name="Denny R."/>
            <person name="Mudge J."/>
            <person name="Bharti A.K."/>
            <person name="Farmer A.D."/>
            <person name="May G.D."/>
            <person name="Woodward J.E."/>
            <person name="Medigue C."/>
            <person name="Vallenet D."/>
            <person name="Lajus A."/>
            <person name="Rouy Z."/>
            <person name="Martinez-Vaz B."/>
            <person name="Tiffin P."/>
            <person name="Young N.D."/>
            <person name="Sadowsky M.J."/>
        </authorList>
    </citation>
    <scope>NUCLEOTIDE SEQUENCE</scope>
    <source>
        <strain evidence="3">M30</strain>
    </source>
</reference>
<dbReference type="RefSeq" id="WP_153318428.1">
    <property type="nucleotide sequence ID" value="NZ_WISP01000136.1"/>
</dbReference>
<evidence type="ECO:0000259" key="2">
    <source>
        <dbReference type="Pfam" id="PF05229"/>
    </source>
</evidence>
<accession>A0A6A7ZSQ7</accession>
<dbReference type="SMART" id="SM00972">
    <property type="entry name" value="SCPU"/>
    <property type="match status" value="2"/>
</dbReference>